<dbReference type="Proteomes" id="UP001164746">
    <property type="component" value="Chromosome 5"/>
</dbReference>
<dbReference type="SUPFAM" id="SSF48726">
    <property type="entry name" value="Immunoglobulin"/>
    <property type="match status" value="2"/>
</dbReference>
<dbReference type="CDD" id="cd00096">
    <property type="entry name" value="Ig"/>
    <property type="match status" value="1"/>
</dbReference>
<feature type="non-terminal residue" evidence="2">
    <location>
        <position position="1"/>
    </location>
</feature>
<feature type="domain" description="Ig-like" evidence="1">
    <location>
        <begin position="112"/>
        <end position="195"/>
    </location>
</feature>
<dbReference type="EMBL" id="CP111016">
    <property type="protein sequence ID" value="WAR06197.1"/>
    <property type="molecule type" value="Genomic_DNA"/>
</dbReference>
<dbReference type="PANTHER" id="PTHR46013">
    <property type="entry name" value="VASCULAR CELL ADHESION MOLECULE 1"/>
    <property type="match status" value="1"/>
</dbReference>
<dbReference type="InterPro" id="IPR013783">
    <property type="entry name" value="Ig-like_fold"/>
</dbReference>
<dbReference type="SMART" id="SM00409">
    <property type="entry name" value="IG"/>
    <property type="match status" value="2"/>
</dbReference>
<protein>
    <submittedName>
        <fullName evidence="2">HMCN1-like protein</fullName>
    </submittedName>
</protein>
<dbReference type="Gene3D" id="2.60.40.10">
    <property type="entry name" value="Immunoglobulins"/>
    <property type="match status" value="3"/>
</dbReference>
<accession>A0ABY7EB98</accession>
<dbReference type="InterPro" id="IPR007110">
    <property type="entry name" value="Ig-like_dom"/>
</dbReference>
<name>A0ABY7EB98_MYAAR</name>
<dbReference type="PANTHER" id="PTHR46013:SF7">
    <property type="entry name" value="IG-LIKE DOMAIN-CONTAINING PROTEIN"/>
    <property type="match status" value="1"/>
</dbReference>
<evidence type="ECO:0000313" key="3">
    <source>
        <dbReference type="Proteomes" id="UP001164746"/>
    </source>
</evidence>
<evidence type="ECO:0000259" key="1">
    <source>
        <dbReference type="PROSITE" id="PS50835"/>
    </source>
</evidence>
<keyword evidence="3" id="KW-1185">Reference proteome</keyword>
<organism evidence="2 3">
    <name type="scientific">Mya arenaria</name>
    <name type="common">Soft-shell clam</name>
    <dbReference type="NCBI Taxonomy" id="6604"/>
    <lineage>
        <taxon>Eukaryota</taxon>
        <taxon>Metazoa</taxon>
        <taxon>Spiralia</taxon>
        <taxon>Lophotrochozoa</taxon>
        <taxon>Mollusca</taxon>
        <taxon>Bivalvia</taxon>
        <taxon>Autobranchia</taxon>
        <taxon>Heteroconchia</taxon>
        <taxon>Euheterodonta</taxon>
        <taxon>Imparidentia</taxon>
        <taxon>Neoheterodontei</taxon>
        <taxon>Myida</taxon>
        <taxon>Myoidea</taxon>
        <taxon>Myidae</taxon>
        <taxon>Mya</taxon>
    </lineage>
</organism>
<dbReference type="InterPro" id="IPR036179">
    <property type="entry name" value="Ig-like_dom_sf"/>
</dbReference>
<evidence type="ECO:0000313" key="2">
    <source>
        <dbReference type="EMBL" id="WAR06197.1"/>
    </source>
</evidence>
<dbReference type="InterPro" id="IPR003599">
    <property type="entry name" value="Ig_sub"/>
</dbReference>
<gene>
    <name evidence="2" type="ORF">MAR_021566</name>
</gene>
<feature type="domain" description="Ig-like" evidence="1">
    <location>
        <begin position="9"/>
        <end position="107"/>
    </location>
</feature>
<feature type="non-terminal residue" evidence="2">
    <location>
        <position position="274"/>
    </location>
</feature>
<dbReference type="Pfam" id="PF13927">
    <property type="entry name" value="Ig_3"/>
    <property type="match status" value="1"/>
</dbReference>
<sequence>GIKSVDIFPTAVDTVSVIASTDYTFQCNTIGKPMATMEWYIDNKTPAFDDDTQITSDTRTSSIPNGDLVETQGNLTLPVRREDQDIGVYCRAKNAGRWFTSRTIKINVLYGPKMKTLQDISVVRGKRFEYQCLYEPGNPPSLSFVWTRSETIANWTGQNTQNLTIPSVQRSDEDSYTCNVSNGAENLQFLINNVSNASVEIEEHSTNNLQCSLESDPASHMIIAKDGETILERTGVQTLTHEIKAECSDTGVYNCSGYNQYGKADDASVRLLVK</sequence>
<proteinExistence type="predicted"/>
<reference evidence="2" key="1">
    <citation type="submission" date="2022-11" db="EMBL/GenBank/DDBJ databases">
        <title>Centuries of genome instability and evolution in soft-shell clam transmissible cancer (bioRxiv).</title>
        <authorList>
            <person name="Hart S.F.M."/>
            <person name="Yonemitsu M.A."/>
            <person name="Giersch R.M."/>
            <person name="Beal B.F."/>
            <person name="Arriagada G."/>
            <person name="Davis B.W."/>
            <person name="Ostrander E.A."/>
            <person name="Goff S.P."/>
            <person name="Metzger M.J."/>
        </authorList>
    </citation>
    <scope>NUCLEOTIDE SEQUENCE</scope>
    <source>
        <strain evidence="2">MELC-2E11</strain>
        <tissue evidence="2">Siphon/mantle</tissue>
    </source>
</reference>
<dbReference type="PROSITE" id="PS50835">
    <property type="entry name" value="IG_LIKE"/>
    <property type="match status" value="2"/>
</dbReference>